<keyword evidence="1" id="KW-1133">Transmembrane helix</keyword>
<evidence type="ECO:0000313" key="3">
    <source>
        <dbReference type="EMBL" id="ETW94384.1"/>
    </source>
</evidence>
<keyword evidence="1" id="KW-0472">Membrane</keyword>
<evidence type="ECO:0000259" key="2">
    <source>
        <dbReference type="Pfam" id="PF09822"/>
    </source>
</evidence>
<evidence type="ECO:0000313" key="4">
    <source>
        <dbReference type="Proteomes" id="UP000019140"/>
    </source>
</evidence>
<comment type="caution">
    <text evidence="3">The sequence shown here is derived from an EMBL/GenBank/DDBJ whole genome shotgun (WGS) entry which is preliminary data.</text>
</comment>
<feature type="domain" description="ABC-type uncharacterised transport system" evidence="2">
    <location>
        <begin position="67"/>
        <end position="287"/>
    </location>
</feature>
<dbReference type="Pfam" id="PF09822">
    <property type="entry name" value="ABC_transp_aux"/>
    <property type="match status" value="1"/>
</dbReference>
<proteinExistence type="predicted"/>
<dbReference type="AlphaFoldDB" id="W4L924"/>
<feature type="transmembrane region" description="Helical" evidence="1">
    <location>
        <begin position="332"/>
        <end position="354"/>
    </location>
</feature>
<dbReference type="EMBL" id="AZHX01002477">
    <property type="protein sequence ID" value="ETW94384.1"/>
    <property type="molecule type" value="Genomic_DNA"/>
</dbReference>
<accession>W4L924</accession>
<organism evidence="3 4">
    <name type="scientific">Candidatus Entotheonella gemina</name>
    <dbReference type="NCBI Taxonomy" id="1429439"/>
    <lineage>
        <taxon>Bacteria</taxon>
        <taxon>Pseudomonadati</taxon>
        <taxon>Nitrospinota/Tectimicrobiota group</taxon>
        <taxon>Candidatus Tectimicrobiota</taxon>
        <taxon>Candidatus Entotheonellia</taxon>
        <taxon>Candidatus Entotheonellales</taxon>
        <taxon>Candidatus Entotheonellaceae</taxon>
        <taxon>Candidatus Entotheonella</taxon>
    </lineage>
</organism>
<keyword evidence="4" id="KW-1185">Reference proteome</keyword>
<dbReference type="InterPro" id="IPR029062">
    <property type="entry name" value="Class_I_gatase-like"/>
</dbReference>
<feature type="non-terminal residue" evidence="3">
    <location>
        <position position="1"/>
    </location>
</feature>
<reference evidence="3 4" key="1">
    <citation type="journal article" date="2014" name="Nature">
        <title>An environmental bacterial taxon with a large and distinct metabolic repertoire.</title>
        <authorList>
            <person name="Wilson M.C."/>
            <person name="Mori T."/>
            <person name="Ruckert C."/>
            <person name="Uria A.R."/>
            <person name="Helf M.J."/>
            <person name="Takada K."/>
            <person name="Gernert C."/>
            <person name="Steffens U.A."/>
            <person name="Heycke N."/>
            <person name="Schmitt S."/>
            <person name="Rinke C."/>
            <person name="Helfrich E.J."/>
            <person name="Brachmann A.O."/>
            <person name="Gurgui C."/>
            <person name="Wakimoto T."/>
            <person name="Kracht M."/>
            <person name="Crusemann M."/>
            <person name="Hentschel U."/>
            <person name="Abe I."/>
            <person name="Matsunaga S."/>
            <person name="Kalinowski J."/>
            <person name="Takeyama H."/>
            <person name="Piel J."/>
        </authorList>
    </citation>
    <scope>NUCLEOTIDE SEQUENCE [LARGE SCALE GENOMIC DNA]</scope>
    <source>
        <strain evidence="4">TSY2</strain>
    </source>
</reference>
<sequence length="357" mass="39034">LTVRELDPDVHPDQARRYGVSRYGAQYGSVVFRGEKGKRQVFGPQITAEAEHAFTSAILEVTGTVQKQVYFLTGHGDNGIRGSYSQAASGLRDNLFQAESLDLAATTRIPEDAAVLVLAGPQQPLSRRELALIQRYLETGGRLFVLLNPNPPQALRQWLSAWWIDVPDGVVIDPASYAAPHQDHPLIPKTRNTFGLADTYFPGAAGLIPRQQLPENTELAALVWTSPESWIDTHVAPGKAPVFDANADLKGPIAIGALLSTQLPGAEAGRETRLVVMGDADFASNPHFHNGRNSDLFLSAVHWLGAGDDLISIDRKVLATRRLVLSPEEARFLNLSSIGLLPFLLLATGGYVWWRRR</sequence>
<keyword evidence="1" id="KW-0812">Transmembrane</keyword>
<dbReference type="InterPro" id="IPR019196">
    <property type="entry name" value="ABC_transp_unknown"/>
</dbReference>
<dbReference type="SUPFAM" id="SSF52317">
    <property type="entry name" value="Class I glutamine amidotransferase-like"/>
    <property type="match status" value="1"/>
</dbReference>
<protein>
    <recommendedName>
        <fullName evidence="2">ABC-type uncharacterized transport system domain-containing protein</fullName>
    </recommendedName>
</protein>
<name>W4L924_9BACT</name>
<dbReference type="HOGENOM" id="CLU_775027_0_0_7"/>
<evidence type="ECO:0000256" key="1">
    <source>
        <dbReference type="SAM" id="Phobius"/>
    </source>
</evidence>
<gene>
    <name evidence="3" type="ORF">ETSY2_49890</name>
</gene>
<dbReference type="Proteomes" id="UP000019140">
    <property type="component" value="Unassembled WGS sequence"/>
</dbReference>